<proteinExistence type="predicted"/>
<name>A0A7S4FJF1_9EUGL</name>
<reference evidence="1" key="1">
    <citation type="submission" date="2021-01" db="EMBL/GenBank/DDBJ databases">
        <authorList>
            <person name="Corre E."/>
            <person name="Pelletier E."/>
            <person name="Niang G."/>
            <person name="Scheremetjew M."/>
            <person name="Finn R."/>
            <person name="Kale V."/>
            <person name="Holt S."/>
            <person name="Cochrane G."/>
            <person name="Meng A."/>
            <person name="Brown T."/>
            <person name="Cohen L."/>
        </authorList>
    </citation>
    <scope>NUCLEOTIDE SEQUENCE</scope>
    <source>
        <strain evidence="1">CCMP1594</strain>
    </source>
</reference>
<evidence type="ECO:0000313" key="1">
    <source>
        <dbReference type="EMBL" id="CAE0797679.1"/>
    </source>
</evidence>
<dbReference type="AlphaFoldDB" id="A0A7S4FJF1"/>
<sequence>MGQGYEIEWIGMSPPFPCTPRRSELGSQKMEMRLGVADTETHLTLQPMHSPKADPKINELATPSCSTCRQDFSRPNSNRNLIHTWCLVQDKRAHFSCGSQQPRQSAS</sequence>
<accession>A0A7S4FJF1</accession>
<gene>
    <name evidence="1" type="ORF">EGYM00163_LOCUS8799</name>
</gene>
<dbReference type="EMBL" id="HBJA01027023">
    <property type="protein sequence ID" value="CAE0797679.1"/>
    <property type="molecule type" value="Transcribed_RNA"/>
</dbReference>
<protein>
    <submittedName>
        <fullName evidence="1">Uncharacterized protein</fullName>
    </submittedName>
</protein>
<organism evidence="1">
    <name type="scientific">Eutreptiella gymnastica</name>
    <dbReference type="NCBI Taxonomy" id="73025"/>
    <lineage>
        <taxon>Eukaryota</taxon>
        <taxon>Discoba</taxon>
        <taxon>Euglenozoa</taxon>
        <taxon>Euglenida</taxon>
        <taxon>Spirocuta</taxon>
        <taxon>Euglenophyceae</taxon>
        <taxon>Eutreptiales</taxon>
        <taxon>Eutreptiaceae</taxon>
        <taxon>Eutreptiella</taxon>
    </lineage>
</organism>